<sequence length="241" mass="27561">MEAFNVTLAMTAFRTCYERGWLHSEPLDADAIDIVCVFPTRLNAKYIEHYLTASSVPFPIQRYPTIEDLAEAVLRKFPLRNISDLGARSVRSFPPWSSRAVDFRQNISSTTRVGTGAIIWPVEVCYQDEFYRCLQEVLGFSSNVSSEWLGDGDGRIDFRLADVAWGIELLRDGDRLHAHCSRFVNNGSYTPWIQKGWLRNWLIIECRTSPPRPYNVPGTKLWRAVFAEDFSSMEILDASNP</sequence>
<dbReference type="STRING" id="264951.A0A443HWM3"/>
<protein>
    <submittedName>
        <fullName evidence="1">Uncharacterized protein</fullName>
    </submittedName>
</protein>
<organism evidence="1 2">
    <name type="scientific">Byssochlamys spectabilis</name>
    <name type="common">Paecilomyces variotii</name>
    <dbReference type="NCBI Taxonomy" id="264951"/>
    <lineage>
        <taxon>Eukaryota</taxon>
        <taxon>Fungi</taxon>
        <taxon>Dikarya</taxon>
        <taxon>Ascomycota</taxon>
        <taxon>Pezizomycotina</taxon>
        <taxon>Eurotiomycetes</taxon>
        <taxon>Eurotiomycetidae</taxon>
        <taxon>Eurotiales</taxon>
        <taxon>Thermoascaceae</taxon>
        <taxon>Paecilomyces</taxon>
    </lineage>
</organism>
<dbReference type="Proteomes" id="UP000283841">
    <property type="component" value="Unassembled WGS sequence"/>
</dbReference>
<dbReference type="AlphaFoldDB" id="A0A443HWM3"/>
<keyword evidence="2" id="KW-1185">Reference proteome</keyword>
<name>A0A443HWM3_BYSSP</name>
<dbReference type="EMBL" id="RCNU01000004">
    <property type="protein sequence ID" value="RWQ96237.1"/>
    <property type="molecule type" value="Genomic_DNA"/>
</dbReference>
<dbReference type="VEuPathDB" id="FungiDB:C8Q69DRAFT_237240"/>
<proteinExistence type="predicted"/>
<evidence type="ECO:0000313" key="2">
    <source>
        <dbReference type="Proteomes" id="UP000283841"/>
    </source>
</evidence>
<dbReference type="GeneID" id="39595725"/>
<accession>A0A443HWM3</accession>
<gene>
    <name evidence="1" type="ORF">C8Q69DRAFT_237240</name>
</gene>
<reference evidence="1 2" key="1">
    <citation type="journal article" date="2018" name="Front. Microbiol.">
        <title>Genomic and genetic insights into a cosmopolitan fungus, Paecilomyces variotii (Eurotiales).</title>
        <authorList>
            <person name="Urquhart A.S."/>
            <person name="Mondo S.J."/>
            <person name="Makela M.R."/>
            <person name="Hane J.K."/>
            <person name="Wiebenga A."/>
            <person name="He G."/>
            <person name="Mihaltcheva S."/>
            <person name="Pangilinan J."/>
            <person name="Lipzen A."/>
            <person name="Barry K."/>
            <person name="de Vries R.P."/>
            <person name="Grigoriev I.V."/>
            <person name="Idnurm A."/>
        </authorList>
    </citation>
    <scope>NUCLEOTIDE SEQUENCE [LARGE SCALE GENOMIC DNA]</scope>
    <source>
        <strain evidence="1 2">CBS 101075</strain>
    </source>
</reference>
<dbReference type="RefSeq" id="XP_028485882.1">
    <property type="nucleotide sequence ID" value="XM_028626448.1"/>
</dbReference>
<comment type="caution">
    <text evidence="1">The sequence shown here is derived from an EMBL/GenBank/DDBJ whole genome shotgun (WGS) entry which is preliminary data.</text>
</comment>
<evidence type="ECO:0000313" key="1">
    <source>
        <dbReference type="EMBL" id="RWQ96237.1"/>
    </source>
</evidence>